<organism evidence="7 8">
    <name type="scientific">Thermanaerothrix solaris</name>
    <dbReference type="NCBI Taxonomy" id="3058434"/>
    <lineage>
        <taxon>Bacteria</taxon>
        <taxon>Bacillati</taxon>
        <taxon>Chloroflexota</taxon>
        <taxon>Anaerolineae</taxon>
        <taxon>Anaerolineales</taxon>
        <taxon>Anaerolineaceae</taxon>
        <taxon>Thermanaerothrix</taxon>
    </lineage>
</organism>
<dbReference type="Gene3D" id="2.40.50.140">
    <property type="entry name" value="Nucleic acid-binding proteins"/>
    <property type="match status" value="1"/>
</dbReference>
<dbReference type="Proteomes" id="UP001254165">
    <property type="component" value="Unassembled WGS sequence"/>
</dbReference>
<dbReference type="InterPro" id="IPR029063">
    <property type="entry name" value="SAM-dependent_MTases_sf"/>
</dbReference>
<evidence type="ECO:0000313" key="8">
    <source>
        <dbReference type="Proteomes" id="UP001254165"/>
    </source>
</evidence>
<comment type="similarity">
    <text evidence="4">Belongs to the class I-like SAM-binding methyltransferase superfamily. RNA M5U methyltransferase family.</text>
</comment>
<gene>
    <name evidence="7" type="ORF">QYE77_09825</name>
</gene>
<dbReference type="PANTHER" id="PTHR11061:SF30">
    <property type="entry name" value="TRNA (URACIL(54)-C(5))-METHYLTRANSFERASE"/>
    <property type="match status" value="1"/>
</dbReference>
<feature type="binding site" evidence="4">
    <location>
        <position position="345"/>
    </location>
    <ligand>
        <name>S-adenosyl-L-methionine</name>
        <dbReference type="ChEBI" id="CHEBI:59789"/>
    </ligand>
</feature>
<feature type="binding site" evidence="4">
    <location>
        <position position="302"/>
    </location>
    <ligand>
        <name>S-adenosyl-L-methionine</name>
        <dbReference type="ChEBI" id="CHEBI:59789"/>
    </ligand>
</feature>
<evidence type="ECO:0000256" key="5">
    <source>
        <dbReference type="PROSITE-ProRule" id="PRU10015"/>
    </source>
</evidence>
<feature type="active site" evidence="5">
    <location>
        <position position="372"/>
    </location>
</feature>
<proteinExistence type="inferred from homology"/>
<keyword evidence="2 4" id="KW-0808">Transferase</keyword>
<dbReference type="InterPro" id="IPR030390">
    <property type="entry name" value="MeTrfase_TrmA_AS"/>
</dbReference>
<comment type="caution">
    <text evidence="7">The sequence shown here is derived from an EMBL/GenBank/DDBJ whole genome shotgun (WGS) entry which is preliminary data.</text>
</comment>
<feature type="binding site" evidence="4">
    <location>
        <position position="252"/>
    </location>
    <ligand>
        <name>S-adenosyl-L-methionine</name>
        <dbReference type="ChEBI" id="CHEBI:59789"/>
    </ligand>
</feature>
<evidence type="ECO:0000313" key="7">
    <source>
        <dbReference type="EMBL" id="MDT8898567.1"/>
    </source>
</evidence>
<evidence type="ECO:0000259" key="6">
    <source>
        <dbReference type="PROSITE" id="PS50926"/>
    </source>
</evidence>
<dbReference type="Pfam" id="PF05958">
    <property type="entry name" value="tRNA_U5-meth_tr"/>
    <property type="match status" value="1"/>
</dbReference>
<evidence type="ECO:0000256" key="2">
    <source>
        <dbReference type="ARBA" id="ARBA00022679"/>
    </source>
</evidence>
<dbReference type="PROSITE" id="PS01231">
    <property type="entry name" value="TRMA_2"/>
    <property type="match status" value="1"/>
</dbReference>
<dbReference type="InterPro" id="IPR010280">
    <property type="entry name" value="U5_MeTrfase_fam"/>
</dbReference>
<evidence type="ECO:0000256" key="4">
    <source>
        <dbReference type="PROSITE-ProRule" id="PRU01024"/>
    </source>
</evidence>
<dbReference type="EMBL" id="JAUHMF010000002">
    <property type="protein sequence ID" value="MDT8898567.1"/>
    <property type="molecule type" value="Genomic_DNA"/>
</dbReference>
<dbReference type="RefSeq" id="WP_315625229.1">
    <property type="nucleotide sequence ID" value="NZ_JAUHMF010000002.1"/>
</dbReference>
<dbReference type="GO" id="GO:0008168">
    <property type="term" value="F:methyltransferase activity"/>
    <property type="evidence" value="ECO:0007669"/>
    <property type="project" value="UniProtKB-KW"/>
</dbReference>
<keyword evidence="8" id="KW-1185">Reference proteome</keyword>
<feature type="active site" description="Nucleophile" evidence="4">
    <location>
        <position position="372"/>
    </location>
</feature>
<dbReference type="Pfam" id="PF01938">
    <property type="entry name" value="TRAM"/>
    <property type="match status" value="1"/>
</dbReference>
<dbReference type="SUPFAM" id="SSF50249">
    <property type="entry name" value="Nucleic acid-binding proteins"/>
    <property type="match status" value="1"/>
</dbReference>
<keyword evidence="1 4" id="KW-0489">Methyltransferase</keyword>
<dbReference type="InterPro" id="IPR002792">
    <property type="entry name" value="TRAM_dom"/>
</dbReference>
<dbReference type="EC" id="2.1.1.-" evidence="7"/>
<dbReference type="PROSITE" id="PS51687">
    <property type="entry name" value="SAM_MT_RNA_M5U"/>
    <property type="match status" value="1"/>
</dbReference>
<keyword evidence="3 4" id="KW-0949">S-adenosyl-L-methionine</keyword>
<dbReference type="PANTHER" id="PTHR11061">
    <property type="entry name" value="RNA M5U METHYLTRANSFERASE"/>
    <property type="match status" value="1"/>
</dbReference>
<dbReference type="PROSITE" id="PS01230">
    <property type="entry name" value="TRMA_1"/>
    <property type="match status" value="1"/>
</dbReference>
<name>A0ABU3NP01_9CHLR</name>
<dbReference type="SUPFAM" id="SSF53335">
    <property type="entry name" value="S-adenosyl-L-methionine-dependent methyltransferases"/>
    <property type="match status" value="1"/>
</dbReference>
<dbReference type="InterPro" id="IPR030391">
    <property type="entry name" value="MeTrfase_TrmA_CS"/>
</dbReference>
<feature type="domain" description="TRAM" evidence="6">
    <location>
        <begin position="1"/>
        <end position="63"/>
    </location>
</feature>
<dbReference type="InterPro" id="IPR012340">
    <property type="entry name" value="NA-bd_OB-fold"/>
</dbReference>
<dbReference type="Gene3D" id="2.40.50.1070">
    <property type="match status" value="1"/>
</dbReference>
<dbReference type="Gene3D" id="3.40.50.150">
    <property type="entry name" value="Vaccinia Virus protein VP39"/>
    <property type="match status" value="1"/>
</dbReference>
<evidence type="ECO:0000256" key="3">
    <source>
        <dbReference type="ARBA" id="ARBA00022691"/>
    </source>
</evidence>
<reference evidence="7 8" key="1">
    <citation type="submission" date="2023-07" db="EMBL/GenBank/DDBJ databases">
        <title>Novel species of Thermanaerothrix with wide hydrolytic capabilities.</title>
        <authorList>
            <person name="Zayulina K.S."/>
            <person name="Podosokorskaya O.A."/>
            <person name="Elcheninov A.G."/>
        </authorList>
    </citation>
    <scope>NUCLEOTIDE SEQUENCE [LARGE SCALE GENOMIC DNA]</scope>
    <source>
        <strain evidence="7 8">4228-RoL</strain>
    </source>
</reference>
<dbReference type="GO" id="GO:0032259">
    <property type="term" value="P:methylation"/>
    <property type="evidence" value="ECO:0007669"/>
    <property type="project" value="UniProtKB-KW"/>
</dbReference>
<accession>A0ABU3NP01</accession>
<protein>
    <submittedName>
        <fullName evidence="7">Class I SAM-dependent RNA methyltransferase</fullName>
        <ecNumber evidence="7">2.1.1.-</ecNumber>
    </submittedName>
</protein>
<dbReference type="PROSITE" id="PS50926">
    <property type="entry name" value="TRAM"/>
    <property type="match status" value="1"/>
</dbReference>
<sequence>MGQHDLSHAVYEVDLLAPAHGGVCLGRLPDGRAVFVPFALPGERVRVRLIESKRTYARAELLDVVQPAPQRIAPRCPHYGLCGGCHYQHTDYATQCALKETILREQLQRLAGIPDPPLRPIVRSPQPWNYRNTVQFHLDAQGRLGYHRADSHQVVAIQECHLPEPVLNQVWPQLEFEPLLGLERVELRVGSGEEVLLILESRDPQPPEFSVDFPLSAVHLSPAGTIVLAGEDFLVMEVLGRPFKVSAPSFFQVNTAQAAAMVQHLLDILPLTPQTTLLDVYCGVGLFTAFLAPKVGHCLGVEVSPSACEDFAVNLDEFDHVALYQGAAEEVLPWLDVHPDVVVVDPPRAGMAPAALEALIRLEPPFLAYVSCDPATLARDLRQLIAAGYRLVQITPFDLFPQTYHIESISLLVRAA</sequence>
<evidence type="ECO:0000256" key="1">
    <source>
        <dbReference type="ARBA" id="ARBA00022603"/>
    </source>
</evidence>
<feature type="binding site" evidence="4">
    <location>
        <position position="281"/>
    </location>
    <ligand>
        <name>S-adenosyl-L-methionine</name>
        <dbReference type="ChEBI" id="CHEBI:59789"/>
    </ligand>
</feature>